<organism evidence="2 3">
    <name type="scientific">Tritrichomonas musculus</name>
    <dbReference type="NCBI Taxonomy" id="1915356"/>
    <lineage>
        <taxon>Eukaryota</taxon>
        <taxon>Metamonada</taxon>
        <taxon>Parabasalia</taxon>
        <taxon>Tritrichomonadida</taxon>
        <taxon>Tritrichomonadidae</taxon>
        <taxon>Tritrichomonas</taxon>
    </lineage>
</organism>
<feature type="domain" description="BZIP" evidence="1">
    <location>
        <begin position="109"/>
        <end position="122"/>
    </location>
</feature>
<dbReference type="InterPro" id="IPR004827">
    <property type="entry name" value="bZIP"/>
</dbReference>
<evidence type="ECO:0000313" key="3">
    <source>
        <dbReference type="Proteomes" id="UP001470230"/>
    </source>
</evidence>
<dbReference type="InterPro" id="IPR046347">
    <property type="entry name" value="bZIP_sf"/>
</dbReference>
<sequence length="175" mass="20401">MEQYFVQVSPHCHQMFQPELYNQYFINQSQDMPSLKASSSNLSYTIASIVDQSENCNNSEDGRFITFPTVITNSIIEGQHEIIIGNDHNQSISSLQHELIENEKSPNLKERNRIAARKWRQKKESYLSSLELDNEVLRQKALKLYQEMQSIKIENGFLGKELQYFQDFMSSILKS</sequence>
<keyword evidence="3" id="KW-1185">Reference proteome</keyword>
<evidence type="ECO:0000259" key="1">
    <source>
        <dbReference type="PROSITE" id="PS00036"/>
    </source>
</evidence>
<comment type="caution">
    <text evidence="2">The sequence shown here is derived from an EMBL/GenBank/DDBJ whole genome shotgun (WGS) entry which is preliminary data.</text>
</comment>
<evidence type="ECO:0000313" key="2">
    <source>
        <dbReference type="EMBL" id="KAK8840341.1"/>
    </source>
</evidence>
<dbReference type="SUPFAM" id="SSF57959">
    <property type="entry name" value="Leucine zipper domain"/>
    <property type="match status" value="1"/>
</dbReference>
<accession>A0ABR2H2G1</accession>
<dbReference type="Gene3D" id="1.20.5.170">
    <property type="match status" value="1"/>
</dbReference>
<proteinExistence type="predicted"/>
<protein>
    <recommendedName>
        <fullName evidence="1">BZIP domain-containing protein</fullName>
    </recommendedName>
</protein>
<reference evidence="2 3" key="1">
    <citation type="submission" date="2024-04" db="EMBL/GenBank/DDBJ databases">
        <title>Tritrichomonas musculus Genome.</title>
        <authorList>
            <person name="Alves-Ferreira E."/>
            <person name="Grigg M."/>
            <person name="Lorenzi H."/>
            <person name="Galac M."/>
        </authorList>
    </citation>
    <scope>NUCLEOTIDE SEQUENCE [LARGE SCALE GENOMIC DNA]</scope>
    <source>
        <strain evidence="2 3">EAF2021</strain>
    </source>
</reference>
<name>A0ABR2H2G1_9EUKA</name>
<dbReference type="EMBL" id="JAPFFF010000047">
    <property type="protein sequence ID" value="KAK8840341.1"/>
    <property type="molecule type" value="Genomic_DNA"/>
</dbReference>
<dbReference type="PROSITE" id="PS00036">
    <property type="entry name" value="BZIP_BASIC"/>
    <property type="match status" value="1"/>
</dbReference>
<dbReference type="Proteomes" id="UP001470230">
    <property type="component" value="Unassembled WGS sequence"/>
</dbReference>
<gene>
    <name evidence="2" type="ORF">M9Y10_030899</name>
</gene>